<dbReference type="GO" id="GO:0016740">
    <property type="term" value="F:transferase activity"/>
    <property type="evidence" value="ECO:0007669"/>
    <property type="project" value="UniProtKB-ARBA"/>
</dbReference>
<dbReference type="SUPFAM" id="SSF46955">
    <property type="entry name" value="Putative DNA-binding domain"/>
    <property type="match status" value="1"/>
</dbReference>
<comment type="subunit">
    <text evidence="3 15">Tetramer of two alpha and two beta subunits.</text>
</comment>
<feature type="binding site" evidence="15">
    <location>
        <position position="462"/>
    </location>
    <ligand>
        <name>Mg(2+)</name>
        <dbReference type="ChEBI" id="CHEBI:18420"/>
        <note>shared with alpha subunit</note>
    </ligand>
</feature>
<dbReference type="GO" id="GO:0140096">
    <property type="term" value="F:catalytic activity, acting on a protein"/>
    <property type="evidence" value="ECO:0007669"/>
    <property type="project" value="UniProtKB-ARBA"/>
</dbReference>
<dbReference type="SUPFAM" id="SSF54991">
    <property type="entry name" value="Anticodon-binding domain of PheRS"/>
    <property type="match status" value="1"/>
</dbReference>
<dbReference type="InterPro" id="IPR020825">
    <property type="entry name" value="Phe-tRNA_synthase-like_B3/B4"/>
</dbReference>
<dbReference type="InterPro" id="IPR012340">
    <property type="entry name" value="NA-bd_OB-fold"/>
</dbReference>
<evidence type="ECO:0000256" key="8">
    <source>
        <dbReference type="ARBA" id="ARBA00022741"/>
    </source>
</evidence>
<evidence type="ECO:0000256" key="5">
    <source>
        <dbReference type="ARBA" id="ARBA00022555"/>
    </source>
</evidence>
<dbReference type="AlphaFoldDB" id="A0A1H5U6I0"/>
<keyword evidence="4 15" id="KW-0963">Cytoplasm</keyword>
<evidence type="ECO:0000256" key="15">
    <source>
        <dbReference type="HAMAP-Rule" id="MF_00283"/>
    </source>
</evidence>
<dbReference type="Pfam" id="PF03484">
    <property type="entry name" value="B5"/>
    <property type="match status" value="1"/>
</dbReference>
<dbReference type="NCBIfam" id="NF045760">
    <property type="entry name" value="YtpR"/>
    <property type="match status" value="1"/>
</dbReference>
<dbReference type="PROSITE" id="PS51447">
    <property type="entry name" value="FDX_ACB"/>
    <property type="match status" value="1"/>
</dbReference>
<dbReference type="InterPro" id="IPR045864">
    <property type="entry name" value="aa-tRNA-synth_II/BPL/LPL"/>
</dbReference>
<comment type="similarity">
    <text evidence="2 15">Belongs to the phenylalanyl-tRNA synthetase beta subunit family. Type 1 subfamily.</text>
</comment>
<dbReference type="CDD" id="cd02796">
    <property type="entry name" value="tRNA_bind_bactPheRS"/>
    <property type="match status" value="1"/>
</dbReference>
<accession>A0A1H5U6I0</accession>
<reference evidence="21" key="1">
    <citation type="submission" date="2016-10" db="EMBL/GenBank/DDBJ databases">
        <authorList>
            <person name="Varghese N."/>
            <person name="Submissions S."/>
        </authorList>
    </citation>
    <scope>NUCLEOTIDE SEQUENCE [LARGE SCALE GENOMIC DNA]</scope>
    <source>
        <strain evidence="21">DSM 5463</strain>
    </source>
</reference>
<dbReference type="InterPro" id="IPR036690">
    <property type="entry name" value="Fdx_antiC-bd_sf"/>
</dbReference>
<dbReference type="GO" id="GO:0000287">
    <property type="term" value="F:magnesium ion binding"/>
    <property type="evidence" value="ECO:0007669"/>
    <property type="project" value="UniProtKB-UniRule"/>
</dbReference>
<dbReference type="SMART" id="SM00874">
    <property type="entry name" value="B5"/>
    <property type="match status" value="1"/>
</dbReference>
<evidence type="ECO:0000259" key="17">
    <source>
        <dbReference type="PROSITE" id="PS50886"/>
    </source>
</evidence>
<feature type="domain" description="B5" evidence="19">
    <location>
        <begin position="400"/>
        <end position="474"/>
    </location>
</feature>
<keyword evidence="13 15" id="KW-0030">Aminoacyl-tRNA synthetase</keyword>
<dbReference type="InterPro" id="IPR004532">
    <property type="entry name" value="Phe-tRNA-ligase_IIc_bsu_bact"/>
</dbReference>
<dbReference type="RefSeq" id="WP_103895795.1">
    <property type="nucleotide sequence ID" value="NZ_FNUK01000008.1"/>
</dbReference>
<dbReference type="FunFam" id="3.30.56.10:FF:000002">
    <property type="entry name" value="Phenylalanine--tRNA ligase beta subunit"/>
    <property type="match status" value="1"/>
</dbReference>
<dbReference type="SUPFAM" id="SSF56037">
    <property type="entry name" value="PheT/TilS domain"/>
    <property type="match status" value="1"/>
</dbReference>
<evidence type="ECO:0000256" key="16">
    <source>
        <dbReference type="PROSITE-ProRule" id="PRU00209"/>
    </source>
</evidence>
<keyword evidence="7 15" id="KW-0479">Metal-binding</keyword>
<dbReference type="InterPro" id="IPR045060">
    <property type="entry name" value="Phe-tRNA-ligase_IIc_bsu"/>
</dbReference>
<evidence type="ECO:0000256" key="1">
    <source>
        <dbReference type="ARBA" id="ARBA00004496"/>
    </source>
</evidence>
<evidence type="ECO:0000256" key="3">
    <source>
        <dbReference type="ARBA" id="ARBA00011209"/>
    </source>
</evidence>
<dbReference type="Gene3D" id="3.30.56.10">
    <property type="match status" value="2"/>
</dbReference>
<dbReference type="InterPro" id="IPR002547">
    <property type="entry name" value="tRNA-bd_dom"/>
</dbReference>
<keyword evidence="12 15" id="KW-0648">Protein biosynthesis</keyword>
<dbReference type="GO" id="GO:0005524">
    <property type="term" value="F:ATP binding"/>
    <property type="evidence" value="ECO:0007669"/>
    <property type="project" value="UniProtKB-UniRule"/>
</dbReference>
<feature type="domain" description="TRNA-binding" evidence="17">
    <location>
        <begin position="39"/>
        <end position="147"/>
    </location>
</feature>
<dbReference type="FunFam" id="3.50.40.10:FF:000001">
    <property type="entry name" value="Phenylalanine--tRNA ligase beta subunit"/>
    <property type="match status" value="1"/>
</dbReference>
<dbReference type="SUPFAM" id="SSF55681">
    <property type="entry name" value="Class II aaRS and biotin synthetases"/>
    <property type="match status" value="1"/>
</dbReference>
<dbReference type="FunFam" id="2.40.50.140:FF:000045">
    <property type="entry name" value="Phenylalanine--tRNA ligase beta subunit"/>
    <property type="match status" value="1"/>
</dbReference>
<keyword evidence="6 15" id="KW-0436">Ligase</keyword>
<dbReference type="GO" id="GO:0004826">
    <property type="term" value="F:phenylalanine-tRNA ligase activity"/>
    <property type="evidence" value="ECO:0007669"/>
    <property type="project" value="UniProtKB-UniRule"/>
</dbReference>
<dbReference type="InterPro" id="IPR005146">
    <property type="entry name" value="B3/B4_tRNA-bd"/>
</dbReference>
<keyword evidence="11 16" id="KW-0694">RNA-binding</keyword>
<organism evidence="20 21">
    <name type="scientific">Caloramator fervidus</name>
    <dbReference type="NCBI Taxonomy" id="29344"/>
    <lineage>
        <taxon>Bacteria</taxon>
        <taxon>Bacillati</taxon>
        <taxon>Bacillota</taxon>
        <taxon>Clostridia</taxon>
        <taxon>Eubacteriales</taxon>
        <taxon>Clostridiaceae</taxon>
        <taxon>Caloramator</taxon>
    </lineage>
</organism>
<feature type="domain" description="FDX-ACB" evidence="18">
    <location>
        <begin position="691"/>
        <end position="784"/>
    </location>
</feature>
<dbReference type="PANTHER" id="PTHR10947:SF0">
    <property type="entry name" value="PHENYLALANINE--TRNA LIGASE BETA SUBUNIT"/>
    <property type="match status" value="1"/>
</dbReference>
<keyword evidence="21" id="KW-1185">Reference proteome</keyword>
<evidence type="ECO:0000256" key="10">
    <source>
        <dbReference type="ARBA" id="ARBA00022842"/>
    </source>
</evidence>
<gene>
    <name evidence="15" type="primary">pheT</name>
    <name evidence="20" type="ORF">SAMN05660865_00796</name>
</gene>
<dbReference type="PROSITE" id="PS50886">
    <property type="entry name" value="TRBD"/>
    <property type="match status" value="1"/>
</dbReference>
<evidence type="ECO:0000256" key="12">
    <source>
        <dbReference type="ARBA" id="ARBA00022917"/>
    </source>
</evidence>
<dbReference type="OrthoDB" id="9805455at2"/>
<dbReference type="SMART" id="SM00873">
    <property type="entry name" value="B3_4"/>
    <property type="match status" value="1"/>
</dbReference>
<evidence type="ECO:0000256" key="6">
    <source>
        <dbReference type="ARBA" id="ARBA00022598"/>
    </source>
</evidence>
<protein>
    <recommendedName>
        <fullName evidence="15">Phenylalanine--tRNA ligase beta subunit</fullName>
        <ecNumber evidence="15">6.1.1.20</ecNumber>
    </recommendedName>
    <alternativeName>
        <fullName evidence="15">Phenylalanyl-tRNA synthetase beta subunit</fullName>
        <shortName evidence="15">PheRS</shortName>
    </alternativeName>
</protein>
<evidence type="ECO:0000313" key="20">
    <source>
        <dbReference type="EMBL" id="SEF70623.1"/>
    </source>
</evidence>
<evidence type="ECO:0000313" key="21">
    <source>
        <dbReference type="Proteomes" id="UP000242850"/>
    </source>
</evidence>
<name>A0A1H5U6I0_9CLOT</name>
<sequence>MKVPYSWLIEYVDINKDIKEVADALTMSGSKVEEVIEYGKEIDKVVTGYVEKIEKHPNADKLRICKVNVGSEILQIVTGAENVQEGDTVPVALHGSTLPGGVKIKKGKLRGVESNGMLCSEEELGIANESDGIMILPKGTPIGVDIKEVLGLKGGILDFEITSNRPDCLGVYGIAREVSATFRLPLKEIKTNFKENKEDIKDYINVEVKDMLCRRYSARVVKNVKVGPSPEWMQQRLMDAGVRPINNIVDITNYVMLELGQPMHAFDYRFINGKKIVVRKAKDGEKFTTLDGVERVLDSSMLVIADEKETLAVAGVMGGQNSEIKEDTTIVVFECANFNGTNIRLTSKKLGLRTESSSRFEKDLDPNLIDIALDRACHLVEVIGAGEVVGGKIDIYPHPVKPYNLEVDPNWINEFIGINISKEEMAEMLRYLGMKVEVKDKLNIEVPTFRQDIKIKEDIAEEIARLYGYDKIPSKKIEGELVEAVLTKEQRLVNIVRNVMVSNGFFEINTYSFVSPKVFDKIRLKEDSPLKNAVRILNPLGEDFSLMRTTLIPSILETLKINYLRDNKEVKIFEVAKVYYPSDNIPVEVLKLGIGMIGKVDFYDLKGAIENILNVFGIDKVDYERDEENLTFHPGRCAKLMVRRKQVGVFGEIHPLVAENYEIEDRVYVAEIDLVPLFEAYKTERKYKPLPKYPAVDRDIAILVKDEVAVAEIENIILKVGKDFVESVKLFDVYKGKQVPEGMKSVAYSIIYRREDRTLTDEEVNVIHESIVKALEEKLGAQLR</sequence>
<dbReference type="PANTHER" id="PTHR10947">
    <property type="entry name" value="PHENYLALANYL-TRNA SYNTHETASE BETA CHAIN AND LEUCINE-RICH REPEAT-CONTAINING PROTEIN 47"/>
    <property type="match status" value="1"/>
</dbReference>
<keyword evidence="9 15" id="KW-0067">ATP-binding</keyword>
<dbReference type="CDD" id="cd00769">
    <property type="entry name" value="PheRS_beta_core"/>
    <property type="match status" value="1"/>
</dbReference>
<dbReference type="Gene3D" id="3.30.930.10">
    <property type="entry name" value="Bira Bifunctional Protein, Domain 2"/>
    <property type="match status" value="1"/>
</dbReference>
<feature type="binding site" evidence="15">
    <location>
        <position position="461"/>
    </location>
    <ligand>
        <name>Mg(2+)</name>
        <dbReference type="ChEBI" id="CHEBI:18420"/>
        <note>shared with alpha subunit</note>
    </ligand>
</feature>
<dbReference type="GO" id="GO:0000049">
    <property type="term" value="F:tRNA binding"/>
    <property type="evidence" value="ECO:0007669"/>
    <property type="project" value="UniProtKB-UniRule"/>
</dbReference>
<dbReference type="InterPro" id="IPR009061">
    <property type="entry name" value="DNA-bd_dom_put_sf"/>
</dbReference>
<keyword evidence="8 15" id="KW-0547">Nucleotide-binding</keyword>
<dbReference type="Pfam" id="PF01588">
    <property type="entry name" value="tRNA_bind"/>
    <property type="match status" value="1"/>
</dbReference>
<keyword evidence="10 15" id="KW-0460">Magnesium</keyword>
<dbReference type="Gene3D" id="2.40.50.140">
    <property type="entry name" value="Nucleic acid-binding proteins"/>
    <property type="match status" value="1"/>
</dbReference>
<dbReference type="Proteomes" id="UP000242850">
    <property type="component" value="Unassembled WGS sequence"/>
</dbReference>
<dbReference type="InterPro" id="IPR005147">
    <property type="entry name" value="tRNA_synthase_B5-dom"/>
</dbReference>
<evidence type="ECO:0000256" key="11">
    <source>
        <dbReference type="ARBA" id="ARBA00022884"/>
    </source>
</evidence>
<proteinExistence type="inferred from homology"/>
<dbReference type="InterPro" id="IPR041616">
    <property type="entry name" value="PheRS_beta_core"/>
</dbReference>
<dbReference type="SMART" id="SM00896">
    <property type="entry name" value="FDX-ACB"/>
    <property type="match status" value="1"/>
</dbReference>
<comment type="cofactor">
    <cofactor evidence="15">
        <name>Mg(2+)</name>
        <dbReference type="ChEBI" id="CHEBI:18420"/>
    </cofactor>
    <text evidence="15">Binds 2 magnesium ions per tetramer.</text>
</comment>
<dbReference type="SUPFAM" id="SSF50249">
    <property type="entry name" value="Nucleic acid-binding proteins"/>
    <property type="match status" value="1"/>
</dbReference>
<evidence type="ECO:0000259" key="18">
    <source>
        <dbReference type="PROSITE" id="PS51447"/>
    </source>
</evidence>
<evidence type="ECO:0000256" key="4">
    <source>
        <dbReference type="ARBA" id="ARBA00022490"/>
    </source>
</evidence>
<dbReference type="EC" id="6.1.1.20" evidence="15"/>
<dbReference type="GO" id="GO:0006432">
    <property type="term" value="P:phenylalanyl-tRNA aminoacylation"/>
    <property type="evidence" value="ECO:0007669"/>
    <property type="project" value="UniProtKB-UniRule"/>
</dbReference>
<dbReference type="Pfam" id="PF03483">
    <property type="entry name" value="B3_4"/>
    <property type="match status" value="1"/>
</dbReference>
<dbReference type="GO" id="GO:0009328">
    <property type="term" value="C:phenylalanine-tRNA ligase complex"/>
    <property type="evidence" value="ECO:0007669"/>
    <property type="project" value="TreeGrafter"/>
</dbReference>
<evidence type="ECO:0000256" key="7">
    <source>
        <dbReference type="ARBA" id="ARBA00022723"/>
    </source>
</evidence>
<dbReference type="EMBL" id="FNUK01000008">
    <property type="protein sequence ID" value="SEF70623.1"/>
    <property type="molecule type" value="Genomic_DNA"/>
</dbReference>
<dbReference type="Gene3D" id="3.50.40.10">
    <property type="entry name" value="Phenylalanyl-trna Synthetase, Chain B, domain 3"/>
    <property type="match status" value="1"/>
</dbReference>
<dbReference type="Gene3D" id="3.30.70.380">
    <property type="entry name" value="Ferrodoxin-fold anticodon-binding domain"/>
    <property type="match status" value="1"/>
</dbReference>
<comment type="subcellular location">
    <subcellularLocation>
        <location evidence="1 15">Cytoplasm</location>
    </subcellularLocation>
</comment>
<feature type="binding site" evidence="15">
    <location>
        <position position="458"/>
    </location>
    <ligand>
        <name>Mg(2+)</name>
        <dbReference type="ChEBI" id="CHEBI:18420"/>
        <note>shared with alpha subunit</note>
    </ligand>
</feature>
<evidence type="ECO:0000256" key="14">
    <source>
        <dbReference type="ARBA" id="ARBA00049255"/>
    </source>
</evidence>
<feature type="binding site" evidence="15">
    <location>
        <position position="452"/>
    </location>
    <ligand>
        <name>Mg(2+)</name>
        <dbReference type="ChEBI" id="CHEBI:18420"/>
        <note>shared with alpha subunit</note>
    </ligand>
</feature>
<keyword evidence="5 16" id="KW-0820">tRNA-binding</keyword>
<dbReference type="PROSITE" id="PS51483">
    <property type="entry name" value="B5"/>
    <property type="match status" value="1"/>
</dbReference>
<dbReference type="FunFam" id="3.30.70.380:FF:000001">
    <property type="entry name" value="Phenylalanine--tRNA ligase beta subunit"/>
    <property type="match status" value="1"/>
</dbReference>
<dbReference type="NCBIfam" id="TIGR00472">
    <property type="entry name" value="pheT_bact"/>
    <property type="match status" value="1"/>
</dbReference>
<evidence type="ECO:0000256" key="2">
    <source>
        <dbReference type="ARBA" id="ARBA00008653"/>
    </source>
</evidence>
<dbReference type="InterPro" id="IPR005121">
    <property type="entry name" value="Fdx_antiC-bd"/>
</dbReference>
<dbReference type="Pfam" id="PF03147">
    <property type="entry name" value="FDX-ACB"/>
    <property type="match status" value="1"/>
</dbReference>
<dbReference type="Pfam" id="PF17759">
    <property type="entry name" value="tRNA_synthFbeta"/>
    <property type="match status" value="1"/>
</dbReference>
<comment type="catalytic activity">
    <reaction evidence="14 15">
        <text>tRNA(Phe) + L-phenylalanine + ATP = L-phenylalanyl-tRNA(Phe) + AMP + diphosphate + H(+)</text>
        <dbReference type="Rhea" id="RHEA:19413"/>
        <dbReference type="Rhea" id="RHEA-COMP:9668"/>
        <dbReference type="Rhea" id="RHEA-COMP:9699"/>
        <dbReference type="ChEBI" id="CHEBI:15378"/>
        <dbReference type="ChEBI" id="CHEBI:30616"/>
        <dbReference type="ChEBI" id="CHEBI:33019"/>
        <dbReference type="ChEBI" id="CHEBI:58095"/>
        <dbReference type="ChEBI" id="CHEBI:78442"/>
        <dbReference type="ChEBI" id="CHEBI:78531"/>
        <dbReference type="ChEBI" id="CHEBI:456215"/>
        <dbReference type="EC" id="6.1.1.20"/>
    </reaction>
</comment>
<evidence type="ECO:0000256" key="13">
    <source>
        <dbReference type="ARBA" id="ARBA00023146"/>
    </source>
</evidence>
<evidence type="ECO:0000256" key="9">
    <source>
        <dbReference type="ARBA" id="ARBA00022840"/>
    </source>
</evidence>
<dbReference type="HAMAP" id="MF_00283">
    <property type="entry name" value="Phe_tRNA_synth_beta1"/>
    <property type="match status" value="1"/>
</dbReference>
<evidence type="ECO:0000259" key="19">
    <source>
        <dbReference type="PROSITE" id="PS51483"/>
    </source>
</evidence>
<dbReference type="InterPro" id="IPR033714">
    <property type="entry name" value="tRNA_bind_bactPheRS"/>
</dbReference>